<dbReference type="EMBL" id="JBEUSY010000251">
    <property type="protein sequence ID" value="KAL1241404.1"/>
    <property type="molecule type" value="Genomic_DNA"/>
</dbReference>
<protein>
    <submittedName>
        <fullName evidence="1">Nonribosomal peptide synthetase</fullName>
    </submittedName>
</protein>
<organism evidence="1 2">
    <name type="scientific">Trichinella spiralis</name>
    <name type="common">Trichina worm</name>
    <dbReference type="NCBI Taxonomy" id="6334"/>
    <lineage>
        <taxon>Eukaryota</taxon>
        <taxon>Metazoa</taxon>
        <taxon>Ecdysozoa</taxon>
        <taxon>Nematoda</taxon>
        <taxon>Enoplea</taxon>
        <taxon>Dorylaimia</taxon>
        <taxon>Trichinellida</taxon>
        <taxon>Trichinellidae</taxon>
        <taxon>Trichinella</taxon>
    </lineage>
</organism>
<reference evidence="1 2" key="1">
    <citation type="submission" date="2024-07" db="EMBL/GenBank/DDBJ databases">
        <title>Enhanced genomic and transcriptomic resources for Trichinella pseudospiralis and T. spiralis underpin the discovery of pronounced molecular differences between stages and species.</title>
        <authorList>
            <person name="Pasi K.K."/>
            <person name="La Rosa G."/>
            <person name="Gomez-Morales M.A."/>
            <person name="Tosini F."/>
            <person name="Sumanam S."/>
            <person name="Young N.D."/>
            <person name="Chang B.C."/>
            <person name="Robin G.B."/>
        </authorList>
    </citation>
    <scope>NUCLEOTIDE SEQUENCE [LARGE SCALE GENOMIC DNA]</scope>
    <source>
        <strain evidence="1">ISS534</strain>
    </source>
</reference>
<accession>A0ABR3KLZ2</accession>
<evidence type="ECO:0000313" key="2">
    <source>
        <dbReference type="Proteomes" id="UP001558632"/>
    </source>
</evidence>
<proteinExistence type="predicted"/>
<comment type="caution">
    <text evidence="1">The sequence shown here is derived from an EMBL/GenBank/DDBJ whole genome shotgun (WGS) entry which is preliminary data.</text>
</comment>
<dbReference type="Proteomes" id="UP001558632">
    <property type="component" value="Unassembled WGS sequence"/>
</dbReference>
<name>A0ABR3KLZ2_TRISP</name>
<keyword evidence="2" id="KW-1185">Reference proteome</keyword>
<gene>
    <name evidence="1" type="ORF">TSPI_10388</name>
</gene>
<evidence type="ECO:0000313" key="1">
    <source>
        <dbReference type="EMBL" id="KAL1241404.1"/>
    </source>
</evidence>
<sequence>MVQYTVSFVHYVDCVVICANTITQLTCLLCWPLRCSCCRCWLQCPSTICIADICRVPKVSFFPFLRGSGMFEANVASTF</sequence>